<dbReference type="EMBL" id="JAFCMP010000146">
    <property type="protein sequence ID" value="KAG5184947.1"/>
    <property type="molecule type" value="Genomic_DNA"/>
</dbReference>
<dbReference type="GO" id="GO:0051082">
    <property type="term" value="F:unfolded protein binding"/>
    <property type="evidence" value="ECO:0007669"/>
    <property type="project" value="TreeGrafter"/>
</dbReference>
<dbReference type="Gene3D" id="1.10.287.110">
    <property type="entry name" value="DnaJ domain"/>
    <property type="match status" value="1"/>
</dbReference>
<dbReference type="OrthoDB" id="10250354at2759"/>
<evidence type="ECO:0000313" key="4">
    <source>
        <dbReference type="Proteomes" id="UP000664859"/>
    </source>
</evidence>
<keyword evidence="4" id="KW-1185">Reference proteome</keyword>
<proteinExistence type="predicted"/>
<dbReference type="SMART" id="SM00271">
    <property type="entry name" value="DnaJ"/>
    <property type="match status" value="1"/>
</dbReference>
<name>A0A836CGF1_9STRA</name>
<accession>A0A836CGF1</accession>
<reference evidence="3" key="1">
    <citation type="submission" date="2021-02" db="EMBL/GenBank/DDBJ databases">
        <title>First Annotated Genome of the Yellow-green Alga Tribonema minus.</title>
        <authorList>
            <person name="Mahan K.M."/>
        </authorList>
    </citation>
    <scope>NUCLEOTIDE SEQUENCE</scope>
    <source>
        <strain evidence="3">UTEX B ZZ1240</strain>
    </source>
</reference>
<dbReference type="GO" id="GO:0051087">
    <property type="term" value="F:protein-folding chaperone binding"/>
    <property type="evidence" value="ECO:0007669"/>
    <property type="project" value="TreeGrafter"/>
</dbReference>
<sequence length="138" mass="15817">DFYKVLGVPQSATERQIKDAYRELAKQWHPDKNPQDKEAANKRFAEISEAYEVLRSAETRREYDGIRAAYKQFKGSPHAHHGGTYGHDEQPFFGGFDHFEMFNELFAGGPFHGQSPFDYAFASDPRTTHPGNFHQHNG</sequence>
<dbReference type="InterPro" id="IPR036869">
    <property type="entry name" value="J_dom_sf"/>
</dbReference>
<feature type="region of interest" description="Disordered" evidence="1">
    <location>
        <begin position="118"/>
        <end position="138"/>
    </location>
</feature>
<dbReference type="PROSITE" id="PS50076">
    <property type="entry name" value="DNAJ_2"/>
    <property type="match status" value="1"/>
</dbReference>
<organism evidence="3 4">
    <name type="scientific">Tribonema minus</name>
    <dbReference type="NCBI Taxonomy" id="303371"/>
    <lineage>
        <taxon>Eukaryota</taxon>
        <taxon>Sar</taxon>
        <taxon>Stramenopiles</taxon>
        <taxon>Ochrophyta</taxon>
        <taxon>PX clade</taxon>
        <taxon>Xanthophyceae</taxon>
        <taxon>Tribonematales</taxon>
        <taxon>Tribonemataceae</taxon>
        <taxon>Tribonema</taxon>
    </lineage>
</organism>
<evidence type="ECO:0000259" key="2">
    <source>
        <dbReference type="PROSITE" id="PS50076"/>
    </source>
</evidence>
<feature type="non-terminal residue" evidence="3">
    <location>
        <position position="138"/>
    </location>
</feature>
<dbReference type="CDD" id="cd06257">
    <property type="entry name" value="DnaJ"/>
    <property type="match status" value="1"/>
</dbReference>
<dbReference type="SUPFAM" id="SSF46565">
    <property type="entry name" value="Chaperone J-domain"/>
    <property type="match status" value="1"/>
</dbReference>
<dbReference type="PANTHER" id="PTHR43948">
    <property type="entry name" value="DNAJ HOMOLOG SUBFAMILY B"/>
    <property type="match status" value="1"/>
</dbReference>
<evidence type="ECO:0000256" key="1">
    <source>
        <dbReference type="SAM" id="MobiDB-lite"/>
    </source>
</evidence>
<feature type="domain" description="J" evidence="2">
    <location>
        <begin position="1"/>
        <end position="67"/>
    </location>
</feature>
<dbReference type="GO" id="GO:0044183">
    <property type="term" value="F:protein folding chaperone"/>
    <property type="evidence" value="ECO:0007669"/>
    <property type="project" value="TreeGrafter"/>
</dbReference>
<dbReference type="PANTHER" id="PTHR43948:SF10">
    <property type="entry name" value="MRJ, ISOFORM E"/>
    <property type="match status" value="1"/>
</dbReference>
<dbReference type="GO" id="GO:0005737">
    <property type="term" value="C:cytoplasm"/>
    <property type="evidence" value="ECO:0007669"/>
    <property type="project" value="TreeGrafter"/>
</dbReference>
<dbReference type="Pfam" id="PF00226">
    <property type="entry name" value="DnaJ"/>
    <property type="match status" value="1"/>
</dbReference>
<dbReference type="PRINTS" id="PR00625">
    <property type="entry name" value="JDOMAIN"/>
</dbReference>
<protein>
    <submittedName>
        <fullName evidence="3">DnaJ-like protein, subfamily B, member 3</fullName>
    </submittedName>
</protein>
<comment type="caution">
    <text evidence="3">The sequence shown here is derived from an EMBL/GenBank/DDBJ whole genome shotgun (WGS) entry which is preliminary data.</text>
</comment>
<dbReference type="AlphaFoldDB" id="A0A836CGF1"/>
<dbReference type="InterPro" id="IPR001623">
    <property type="entry name" value="DnaJ_domain"/>
</dbReference>
<gene>
    <name evidence="3" type="ORF">JKP88DRAFT_162929</name>
</gene>
<dbReference type="Proteomes" id="UP000664859">
    <property type="component" value="Unassembled WGS sequence"/>
</dbReference>
<evidence type="ECO:0000313" key="3">
    <source>
        <dbReference type="EMBL" id="KAG5184947.1"/>
    </source>
</evidence>